<evidence type="ECO:0000313" key="2">
    <source>
        <dbReference type="EMBL" id="SEG50189.1"/>
    </source>
</evidence>
<sequence>MDRRLTALAWLSISVMAGCSTLDISAPEHVTVAPIESNPMLGDMLDCLASQEQQSLSQRQQQLQTRLVSSLQLPAQEQFQLACLLGHTQASNEELRQAQQILVGLRTNAEFATDEHQALISIYQRKLELMLALRQQVRETREYRDKIEQLKGLEEELEIEVPLPPDLSEVSR</sequence>
<reference evidence="2 3" key="1">
    <citation type="submission" date="2016-10" db="EMBL/GenBank/DDBJ databases">
        <authorList>
            <person name="de Groot N.N."/>
        </authorList>
    </citation>
    <scope>NUCLEOTIDE SEQUENCE [LARGE SCALE GENOMIC DNA]</scope>
    <source>
        <strain evidence="2 3">DSM 22012</strain>
    </source>
</reference>
<proteinExistence type="predicted"/>
<organism evidence="2 3">
    <name type="scientific">Marinobacterium lutimaris</name>
    <dbReference type="NCBI Taxonomy" id="568106"/>
    <lineage>
        <taxon>Bacteria</taxon>
        <taxon>Pseudomonadati</taxon>
        <taxon>Pseudomonadota</taxon>
        <taxon>Gammaproteobacteria</taxon>
        <taxon>Oceanospirillales</taxon>
        <taxon>Oceanospirillaceae</taxon>
        <taxon>Marinobacterium</taxon>
    </lineage>
</organism>
<protein>
    <recommendedName>
        <fullName evidence="4">YfhG lipoprotein</fullName>
    </recommendedName>
</protein>
<dbReference type="OrthoDB" id="9854413at2"/>
<accession>A0A1H6AN90</accession>
<name>A0A1H6AN90_9GAMM</name>
<evidence type="ECO:0000256" key="1">
    <source>
        <dbReference type="SAM" id="Coils"/>
    </source>
</evidence>
<evidence type="ECO:0008006" key="4">
    <source>
        <dbReference type="Google" id="ProtNLM"/>
    </source>
</evidence>
<dbReference type="Proteomes" id="UP000236745">
    <property type="component" value="Unassembled WGS sequence"/>
</dbReference>
<dbReference type="AlphaFoldDB" id="A0A1H6AN90"/>
<feature type="coiled-coil region" evidence="1">
    <location>
        <begin position="95"/>
        <end position="160"/>
    </location>
</feature>
<keyword evidence="1" id="KW-0175">Coiled coil</keyword>
<keyword evidence="3" id="KW-1185">Reference proteome</keyword>
<dbReference type="EMBL" id="FNVQ01000002">
    <property type="protein sequence ID" value="SEG50189.1"/>
    <property type="molecule type" value="Genomic_DNA"/>
</dbReference>
<gene>
    <name evidence="2" type="ORF">SAMN05444390_102121</name>
</gene>
<evidence type="ECO:0000313" key="3">
    <source>
        <dbReference type="Proteomes" id="UP000236745"/>
    </source>
</evidence>
<dbReference type="RefSeq" id="WP_146071902.1">
    <property type="nucleotide sequence ID" value="NZ_FNVQ01000002.1"/>
</dbReference>
<dbReference type="PROSITE" id="PS51257">
    <property type="entry name" value="PROKAR_LIPOPROTEIN"/>
    <property type="match status" value="1"/>
</dbReference>